<gene>
    <name evidence="7" type="ORF">LtaPh_3548000</name>
</gene>
<proteinExistence type="predicted"/>
<dbReference type="PROSITE" id="PS50172">
    <property type="entry name" value="BRCT"/>
    <property type="match status" value="2"/>
</dbReference>
<evidence type="ECO:0000256" key="2">
    <source>
        <dbReference type="ARBA" id="ARBA00022771"/>
    </source>
</evidence>
<feature type="domain" description="BRCT" evidence="5">
    <location>
        <begin position="36"/>
        <end position="134"/>
    </location>
</feature>
<keyword evidence="3" id="KW-0862">Zinc</keyword>
<sequence length="382" mass="42485">MTAPGVWVCSNCSVEQMAEATYCHMCKFARPMDRRGVPQIFSGHTIHFNGIIPRTIMHPSHSVEWRMAERHGATCCTNFNPEVVSLLVYRPGYERSEKCRACIVHYTNIPCVPITWMLDSLLQSRQIHPSLYRLSRVLPVANPTVVGTDLPHHQHPYYQINRSEYSIPTSFPSSRISGTKKAALTKGVSIQSKVLSEMEGVIPPFFDIEPFQYTAISVFDAAAACATGVKSEAVNDDNDNNEVRKTKAGLELIAAQESCNKVDRALFSGMNMLLTPSLQRQTAVVMAIKGCGGNVVEKQASLEATLRSNVTHVIYSHEDKKDDTMITAAHLMSTNLPGLQLAQSNWLEDCLILGELLPLRGMYTPTVKLIETLNKKYTRARS</sequence>
<dbReference type="Proteomes" id="UP000419144">
    <property type="component" value="Unassembled WGS sequence"/>
</dbReference>
<dbReference type="EMBL" id="BLBS01000056">
    <property type="protein sequence ID" value="GET93003.1"/>
    <property type="molecule type" value="Genomic_DNA"/>
</dbReference>
<dbReference type="VEuPathDB" id="TriTrypDB:LtaPh_3548000"/>
<dbReference type="AlphaFoldDB" id="A0A640KTQ9"/>
<accession>A0A640KTQ9</accession>
<comment type="caution">
    <text evidence="7">The sequence shown here is derived from an EMBL/GenBank/DDBJ whole genome shotgun (WGS) entry which is preliminary data.</text>
</comment>
<evidence type="ECO:0000256" key="4">
    <source>
        <dbReference type="PROSITE-ProRule" id="PRU00322"/>
    </source>
</evidence>
<evidence type="ECO:0000256" key="3">
    <source>
        <dbReference type="ARBA" id="ARBA00022833"/>
    </source>
</evidence>
<evidence type="ECO:0008006" key="9">
    <source>
        <dbReference type="Google" id="ProtNLM"/>
    </source>
</evidence>
<dbReference type="Gene3D" id="3.40.50.10190">
    <property type="entry name" value="BRCT domain"/>
    <property type="match status" value="2"/>
</dbReference>
<reference evidence="7" key="1">
    <citation type="submission" date="2019-11" db="EMBL/GenBank/DDBJ databases">
        <title>Leishmania tarentolae CDS.</title>
        <authorList>
            <person name="Goto Y."/>
            <person name="Yamagishi J."/>
        </authorList>
    </citation>
    <scope>NUCLEOTIDE SEQUENCE [LARGE SCALE GENOMIC DNA]</scope>
    <source>
        <strain evidence="7">Parrot Tar II</strain>
    </source>
</reference>
<dbReference type="InterPro" id="IPR036420">
    <property type="entry name" value="BRCT_dom_sf"/>
</dbReference>
<feature type="domain" description="BRCT" evidence="5">
    <location>
        <begin position="262"/>
        <end position="364"/>
    </location>
</feature>
<evidence type="ECO:0000313" key="8">
    <source>
        <dbReference type="Proteomes" id="UP000419144"/>
    </source>
</evidence>
<name>A0A640KTQ9_LEITA</name>
<evidence type="ECO:0000259" key="5">
    <source>
        <dbReference type="PROSITE" id="PS50172"/>
    </source>
</evidence>
<evidence type="ECO:0000256" key="1">
    <source>
        <dbReference type="ARBA" id="ARBA00022723"/>
    </source>
</evidence>
<dbReference type="SMART" id="SM00292">
    <property type="entry name" value="BRCT"/>
    <property type="match status" value="2"/>
</dbReference>
<dbReference type="SUPFAM" id="SSF52113">
    <property type="entry name" value="BRCT domain"/>
    <property type="match status" value="2"/>
</dbReference>
<organism evidence="7 8">
    <name type="scientific">Leishmania tarentolae</name>
    <name type="common">Sauroleishmania tarentolae</name>
    <dbReference type="NCBI Taxonomy" id="5689"/>
    <lineage>
        <taxon>Eukaryota</taxon>
        <taxon>Discoba</taxon>
        <taxon>Euglenozoa</taxon>
        <taxon>Kinetoplastea</taxon>
        <taxon>Metakinetoplastina</taxon>
        <taxon>Trypanosomatida</taxon>
        <taxon>Trypanosomatidae</taxon>
        <taxon>Leishmaniinae</taxon>
        <taxon>Leishmania</taxon>
        <taxon>lizard Leishmania</taxon>
    </lineage>
</organism>
<dbReference type="GO" id="GO:0008270">
    <property type="term" value="F:zinc ion binding"/>
    <property type="evidence" value="ECO:0007669"/>
    <property type="project" value="UniProtKB-KW"/>
</dbReference>
<dbReference type="InterPro" id="IPR001876">
    <property type="entry name" value="Znf_RanBP2"/>
</dbReference>
<keyword evidence="8" id="KW-1185">Reference proteome</keyword>
<dbReference type="OrthoDB" id="269279at2759"/>
<keyword evidence="1" id="KW-0479">Metal-binding</keyword>
<evidence type="ECO:0000259" key="6">
    <source>
        <dbReference type="PROSITE" id="PS50199"/>
    </source>
</evidence>
<dbReference type="InterPro" id="IPR001357">
    <property type="entry name" value="BRCT_dom"/>
</dbReference>
<protein>
    <recommendedName>
        <fullName evidence="9">BRCT domain-containing protein</fullName>
    </recommendedName>
</protein>
<keyword evidence="2 4" id="KW-0863">Zinc-finger</keyword>
<evidence type="ECO:0000313" key="7">
    <source>
        <dbReference type="EMBL" id="GET93003.1"/>
    </source>
</evidence>
<dbReference type="PROSITE" id="PS50199">
    <property type="entry name" value="ZF_RANBP2_2"/>
    <property type="match status" value="1"/>
</dbReference>
<feature type="domain" description="RanBP2-type" evidence="6">
    <location>
        <begin position="3"/>
        <end position="32"/>
    </location>
</feature>